<feature type="domain" description="HTH luxR-type" evidence="4">
    <location>
        <begin position="158"/>
        <end position="223"/>
    </location>
</feature>
<dbReference type="AlphaFoldDB" id="A0A143DCC1"/>
<dbReference type="CDD" id="cd06170">
    <property type="entry name" value="LuxR_C_like"/>
    <property type="match status" value="1"/>
</dbReference>
<dbReference type="InterPro" id="IPR011006">
    <property type="entry name" value="CheY-like_superfamily"/>
</dbReference>
<name>A0A143DCC1_9PROT</name>
<dbReference type="Pfam" id="PF00196">
    <property type="entry name" value="GerE"/>
    <property type="match status" value="1"/>
</dbReference>
<dbReference type="PANTHER" id="PTHR45566">
    <property type="entry name" value="HTH-TYPE TRANSCRIPTIONAL REGULATOR YHJB-RELATED"/>
    <property type="match status" value="1"/>
</dbReference>
<accession>A0A143DCC1</accession>
<dbReference type="InterPro" id="IPR001789">
    <property type="entry name" value="Sig_transdc_resp-reg_receiver"/>
</dbReference>
<dbReference type="InterPro" id="IPR000792">
    <property type="entry name" value="Tscrpt_reg_LuxR_C"/>
</dbReference>
<dbReference type="EMBL" id="CP014525">
    <property type="protein sequence ID" value="AMW34180.1"/>
    <property type="molecule type" value="Genomic_DNA"/>
</dbReference>
<sequence length="228" mass="24499">MRKSYGDTGTEVEGDRTGTVCGKVMVADDHAVFREGLRLLMEARAFCGVVLEAFDGDSARAAMLAHPDIDLAVLDLNMPGMESMALLKDLRSSHPALAIVVLTASERRNDMRAAMAAGATGYIPKSFPINKILAALEKILAGENFFPADALPDDGIPPELGNISLSPRQREVLSLIARGKSNKEIARLLDTALPTVKNHVANIFEKLGTRNRVAAVNLGRKIGLIPDE</sequence>
<evidence type="ECO:0000313" key="6">
    <source>
        <dbReference type="EMBL" id="AMW34180.1"/>
    </source>
</evidence>
<keyword evidence="7" id="KW-1185">Reference proteome</keyword>
<dbReference type="InterPro" id="IPR051015">
    <property type="entry name" value="EvgA-like"/>
</dbReference>
<dbReference type="InterPro" id="IPR016032">
    <property type="entry name" value="Sig_transdc_resp-reg_C-effctor"/>
</dbReference>
<evidence type="ECO:0008006" key="8">
    <source>
        <dbReference type="Google" id="ProtNLM"/>
    </source>
</evidence>
<keyword evidence="2" id="KW-0238">DNA-binding</keyword>
<dbReference type="Gene3D" id="1.10.10.10">
    <property type="entry name" value="Winged helix-like DNA-binding domain superfamily/Winged helix DNA-binding domain"/>
    <property type="match status" value="1"/>
</dbReference>
<dbReference type="GO" id="GO:0000160">
    <property type="term" value="P:phosphorelay signal transduction system"/>
    <property type="evidence" value="ECO:0007669"/>
    <property type="project" value="InterPro"/>
</dbReference>
<reference evidence="6 7" key="1">
    <citation type="submission" date="2016-02" db="EMBL/GenBank/DDBJ databases">
        <title>Complete Genome of H5569, the type strain of the newly described species Haematospirillium jordaniae.</title>
        <authorList>
            <person name="Nicholson A.C."/>
            <person name="Humrighouse B.W."/>
            <person name="Loparov V."/>
            <person name="McQuiston J.R."/>
        </authorList>
    </citation>
    <scope>NUCLEOTIDE SEQUENCE [LARGE SCALE GENOMIC DNA]</scope>
    <source>
        <strain evidence="6 7">H5569</strain>
    </source>
</reference>
<dbReference type="PROSITE" id="PS50110">
    <property type="entry name" value="RESPONSE_REGULATORY"/>
    <property type="match status" value="1"/>
</dbReference>
<evidence type="ECO:0000256" key="3">
    <source>
        <dbReference type="PROSITE-ProRule" id="PRU00169"/>
    </source>
</evidence>
<dbReference type="PRINTS" id="PR00038">
    <property type="entry name" value="HTHLUXR"/>
</dbReference>
<dbReference type="GO" id="GO:0006355">
    <property type="term" value="P:regulation of DNA-templated transcription"/>
    <property type="evidence" value="ECO:0007669"/>
    <property type="project" value="InterPro"/>
</dbReference>
<dbReference type="GO" id="GO:0003677">
    <property type="term" value="F:DNA binding"/>
    <property type="evidence" value="ECO:0007669"/>
    <property type="project" value="UniProtKB-KW"/>
</dbReference>
<dbReference type="KEGG" id="hjo:AY555_02185"/>
<feature type="modified residue" description="4-aspartylphosphate" evidence="3">
    <location>
        <position position="75"/>
    </location>
</feature>
<dbReference type="RefSeq" id="WP_066132836.1">
    <property type="nucleotide sequence ID" value="NZ_CP014525.1"/>
</dbReference>
<evidence type="ECO:0000256" key="1">
    <source>
        <dbReference type="ARBA" id="ARBA00022553"/>
    </source>
</evidence>
<keyword evidence="1 3" id="KW-0597">Phosphoprotein</keyword>
<evidence type="ECO:0000259" key="5">
    <source>
        <dbReference type="PROSITE" id="PS50110"/>
    </source>
</evidence>
<dbReference type="SMART" id="SM00448">
    <property type="entry name" value="REC"/>
    <property type="match status" value="1"/>
</dbReference>
<dbReference type="PROSITE" id="PS50043">
    <property type="entry name" value="HTH_LUXR_2"/>
    <property type="match status" value="1"/>
</dbReference>
<organism evidence="6 7">
    <name type="scientific">Haematospirillum jordaniae</name>
    <dbReference type="NCBI Taxonomy" id="1549855"/>
    <lineage>
        <taxon>Bacteria</taxon>
        <taxon>Pseudomonadati</taxon>
        <taxon>Pseudomonadota</taxon>
        <taxon>Alphaproteobacteria</taxon>
        <taxon>Rhodospirillales</taxon>
        <taxon>Novispirillaceae</taxon>
        <taxon>Haematospirillum</taxon>
    </lineage>
</organism>
<proteinExistence type="predicted"/>
<dbReference type="GeneID" id="53315960"/>
<evidence type="ECO:0000313" key="7">
    <source>
        <dbReference type="Proteomes" id="UP000076066"/>
    </source>
</evidence>
<dbReference type="SMART" id="SM00421">
    <property type="entry name" value="HTH_LUXR"/>
    <property type="match status" value="1"/>
</dbReference>
<evidence type="ECO:0000259" key="4">
    <source>
        <dbReference type="PROSITE" id="PS50043"/>
    </source>
</evidence>
<dbReference type="SUPFAM" id="SSF52172">
    <property type="entry name" value="CheY-like"/>
    <property type="match status" value="1"/>
</dbReference>
<dbReference type="SUPFAM" id="SSF46894">
    <property type="entry name" value="C-terminal effector domain of the bipartite response regulators"/>
    <property type="match status" value="1"/>
</dbReference>
<dbReference type="CDD" id="cd17535">
    <property type="entry name" value="REC_NarL-like"/>
    <property type="match status" value="1"/>
</dbReference>
<dbReference type="Gene3D" id="3.40.50.2300">
    <property type="match status" value="1"/>
</dbReference>
<gene>
    <name evidence="6" type="ORF">AY555_02185</name>
</gene>
<dbReference type="OrthoDB" id="9808843at2"/>
<dbReference type="STRING" id="1549855.AY555_02185"/>
<dbReference type="Pfam" id="PF00072">
    <property type="entry name" value="Response_reg"/>
    <property type="match status" value="1"/>
</dbReference>
<protein>
    <recommendedName>
        <fullName evidence="8">Two-component system response regulator</fullName>
    </recommendedName>
</protein>
<evidence type="ECO:0000256" key="2">
    <source>
        <dbReference type="ARBA" id="ARBA00023125"/>
    </source>
</evidence>
<feature type="domain" description="Response regulatory" evidence="5">
    <location>
        <begin position="23"/>
        <end position="140"/>
    </location>
</feature>
<dbReference type="InterPro" id="IPR058245">
    <property type="entry name" value="NreC/VraR/RcsB-like_REC"/>
</dbReference>
<dbReference type="InterPro" id="IPR036388">
    <property type="entry name" value="WH-like_DNA-bd_sf"/>
</dbReference>
<dbReference type="PANTHER" id="PTHR45566:SF1">
    <property type="entry name" value="HTH-TYPE TRANSCRIPTIONAL REGULATOR YHJB-RELATED"/>
    <property type="match status" value="1"/>
</dbReference>
<dbReference type="Proteomes" id="UP000076066">
    <property type="component" value="Chromosome"/>
</dbReference>